<dbReference type="InterPro" id="IPR050216">
    <property type="entry name" value="LRR_domain-containing"/>
</dbReference>
<dbReference type="InterPro" id="IPR003591">
    <property type="entry name" value="Leu-rich_rpt_typical-subtyp"/>
</dbReference>
<dbReference type="SMART" id="SM00364">
    <property type="entry name" value="LRR_BAC"/>
    <property type="match status" value="10"/>
</dbReference>
<dbReference type="InterPro" id="IPR001611">
    <property type="entry name" value="Leu-rich_rpt"/>
</dbReference>
<dbReference type="PRINTS" id="PR00019">
    <property type="entry name" value="LEURICHRPT"/>
</dbReference>
<protein>
    <submittedName>
        <fullName evidence="5 6">Leucine-rich repeat-containing protein 40</fullName>
    </submittedName>
</protein>
<dbReference type="RefSeq" id="XP_005105168.1">
    <property type="nucleotide sequence ID" value="XM_005105111.3"/>
</dbReference>
<dbReference type="PROSITE" id="PS51450">
    <property type="entry name" value="LRR"/>
    <property type="match status" value="6"/>
</dbReference>
<keyword evidence="1" id="KW-0433">Leucine-rich repeat</keyword>
<reference evidence="5 6" key="1">
    <citation type="submission" date="2025-05" db="UniProtKB">
        <authorList>
            <consortium name="RefSeq"/>
        </authorList>
    </citation>
    <scope>IDENTIFICATION</scope>
</reference>
<sequence>MSRLNRGRGGRGRGAFGGFSAESDHPSNSVHPSMLKQARRSGVLNLSQRGLESVPDAVWTVQEDVPEEAKSISLDNTDDKWWETVDLTKLILASNRLSSIGEGLRNLGALTVLDVHDNQLTSLPKAISALENLQKLDISHNRLSDIPLHVGLLQNLVTLQADHNQLTSLCEEVCSLKQLEKLDVSNNQIDSVPRYICLLCRLRFFNVSNNKLTHLPPDIGSLNALVLFDATHNQLMNLPEEFGHLPNLEQLHLRHNKLEYLPVLRHCTKLKELLVGNNNIRGLSPEHLQHLSSVTILEVRDNKLEKLPDEITLMERLERLDLTNNDISTLPYVLGTMVPLKSVVLDGNPLRSVRRDIVMRGTQELKKYLASRLSDEERDKQTADQVSSTNVALPGAQDQPLRAHDLHQMKSLDYSNKKIKSLPDDVVEAALEAGVKVINLSKNLLEEVPSQLSVLSPNLTELNLSSNKIAKLGPSVAQFSRLLLLDLRTNQLSDLPMELSRLSSLRELALSYNRFKSIPESVYSLKSLEILFINDNQVNSLDVSKLSTLSCLATLDLQNNDLTQVPPELGNCTGLKSLSLSGNALRMPRPAVLAKGTLAVLEYLRSRIVT</sequence>
<feature type="region of interest" description="Disordered" evidence="3">
    <location>
        <begin position="1"/>
        <end position="36"/>
    </location>
</feature>
<accession>A0ABM0JZF9</accession>
<dbReference type="GeneID" id="101859724"/>
<organism evidence="4 5">
    <name type="scientific">Aplysia californica</name>
    <name type="common">California sea hare</name>
    <dbReference type="NCBI Taxonomy" id="6500"/>
    <lineage>
        <taxon>Eukaryota</taxon>
        <taxon>Metazoa</taxon>
        <taxon>Spiralia</taxon>
        <taxon>Lophotrochozoa</taxon>
        <taxon>Mollusca</taxon>
        <taxon>Gastropoda</taxon>
        <taxon>Heterobranchia</taxon>
        <taxon>Euthyneura</taxon>
        <taxon>Tectipleura</taxon>
        <taxon>Aplysiida</taxon>
        <taxon>Aplysioidea</taxon>
        <taxon>Aplysiidae</taxon>
        <taxon>Aplysia</taxon>
    </lineage>
</organism>
<evidence type="ECO:0000313" key="6">
    <source>
        <dbReference type="RefSeq" id="XP_005105167.1"/>
    </source>
</evidence>
<evidence type="ECO:0000313" key="4">
    <source>
        <dbReference type="Proteomes" id="UP000694888"/>
    </source>
</evidence>
<dbReference type="SMART" id="SM00365">
    <property type="entry name" value="LRR_SD22"/>
    <property type="match status" value="9"/>
</dbReference>
<evidence type="ECO:0000256" key="1">
    <source>
        <dbReference type="ARBA" id="ARBA00022614"/>
    </source>
</evidence>
<keyword evidence="4" id="KW-1185">Reference proteome</keyword>
<dbReference type="PANTHER" id="PTHR48051:SF13">
    <property type="entry name" value="LEUCINE-RICH REPEAT-CONTAINING PROTEIN 30"/>
    <property type="match status" value="1"/>
</dbReference>
<dbReference type="Proteomes" id="UP000694888">
    <property type="component" value="Unplaced"/>
</dbReference>
<dbReference type="Gene3D" id="3.80.10.10">
    <property type="entry name" value="Ribonuclease Inhibitor"/>
    <property type="match status" value="4"/>
</dbReference>
<evidence type="ECO:0000313" key="5">
    <source>
        <dbReference type="RefSeq" id="XP_005105166.1"/>
    </source>
</evidence>
<dbReference type="RefSeq" id="XP_005105169.1">
    <property type="nucleotide sequence ID" value="XM_005105112.3"/>
</dbReference>
<dbReference type="SUPFAM" id="SSF52058">
    <property type="entry name" value="L domain-like"/>
    <property type="match status" value="2"/>
</dbReference>
<evidence type="ECO:0000313" key="8">
    <source>
        <dbReference type="RefSeq" id="XP_005105169.1"/>
    </source>
</evidence>
<keyword evidence="2" id="KW-0677">Repeat</keyword>
<feature type="compositionally biased region" description="Basic residues" evidence="3">
    <location>
        <begin position="1"/>
        <end position="11"/>
    </location>
</feature>
<dbReference type="PANTHER" id="PTHR48051">
    <property type="match status" value="1"/>
</dbReference>
<dbReference type="RefSeq" id="XP_005105166.1">
    <property type="nucleotide sequence ID" value="XM_005105109.3"/>
</dbReference>
<evidence type="ECO:0000313" key="7">
    <source>
        <dbReference type="RefSeq" id="XP_005105168.1"/>
    </source>
</evidence>
<dbReference type="Pfam" id="PF00560">
    <property type="entry name" value="LRR_1"/>
    <property type="match status" value="2"/>
</dbReference>
<dbReference type="SMART" id="SM00369">
    <property type="entry name" value="LRR_TYP"/>
    <property type="match status" value="14"/>
</dbReference>
<evidence type="ECO:0000256" key="2">
    <source>
        <dbReference type="ARBA" id="ARBA00022737"/>
    </source>
</evidence>
<gene>
    <name evidence="5 6 7 8" type="primary">LOC101859724</name>
</gene>
<evidence type="ECO:0000256" key="3">
    <source>
        <dbReference type="SAM" id="MobiDB-lite"/>
    </source>
</evidence>
<dbReference type="Pfam" id="PF13855">
    <property type="entry name" value="LRR_8"/>
    <property type="match status" value="4"/>
</dbReference>
<dbReference type="RefSeq" id="XP_005105167.1">
    <property type="nucleotide sequence ID" value="XM_005105110.3"/>
</dbReference>
<name>A0ABM0JZF9_APLCA</name>
<proteinExistence type="predicted"/>
<dbReference type="InterPro" id="IPR032675">
    <property type="entry name" value="LRR_dom_sf"/>
</dbReference>